<comment type="similarity">
    <text evidence="2">Belongs to the peptidase M20 family.</text>
</comment>
<evidence type="ECO:0000313" key="10">
    <source>
        <dbReference type="EMBL" id="TCK46766.1"/>
    </source>
</evidence>
<evidence type="ECO:0000313" key="11">
    <source>
        <dbReference type="Proteomes" id="UP000295565"/>
    </source>
</evidence>
<feature type="binding site" evidence="8">
    <location>
        <position position="220"/>
    </location>
    <ligand>
        <name>allantoate</name>
        <dbReference type="ChEBI" id="CHEBI:17536"/>
    </ligand>
</feature>
<keyword evidence="7" id="KW-0862">Zinc</keyword>
<dbReference type="PROSITE" id="PS00758">
    <property type="entry name" value="ARGE_DAPE_CPG2_1"/>
    <property type="match status" value="1"/>
</dbReference>
<comment type="cofactor">
    <cofactor evidence="1">
        <name>Mn(2+)</name>
        <dbReference type="ChEBI" id="CHEBI:29035"/>
    </cofactor>
</comment>
<dbReference type="CDD" id="cd03884">
    <property type="entry name" value="M20_bAS"/>
    <property type="match status" value="1"/>
</dbReference>
<evidence type="ECO:0000256" key="6">
    <source>
        <dbReference type="ARBA" id="ARBA00023211"/>
    </source>
</evidence>
<feature type="binding site" evidence="8">
    <location>
        <position position="278"/>
    </location>
    <ligand>
        <name>allantoate</name>
        <dbReference type="ChEBI" id="CHEBI:17536"/>
    </ligand>
</feature>
<dbReference type="InterPro" id="IPR010158">
    <property type="entry name" value="Amidase_Cbmase"/>
</dbReference>
<dbReference type="OrthoDB" id="9808195at2"/>
<evidence type="ECO:0000256" key="8">
    <source>
        <dbReference type="PIRSR" id="PIRSR001235-2"/>
    </source>
</evidence>
<feature type="binding site" evidence="8">
    <location>
        <position position="291"/>
    </location>
    <ligand>
        <name>allantoate</name>
        <dbReference type="ChEBI" id="CHEBI:17536"/>
    </ligand>
</feature>
<comment type="cofactor">
    <cofactor evidence="7">
        <name>Zn(2+)</name>
        <dbReference type="ChEBI" id="CHEBI:29105"/>
    </cofactor>
    <text evidence="7">Binds 2 Zn(2+) ions per subunit.</text>
</comment>
<dbReference type="InterPro" id="IPR036264">
    <property type="entry name" value="Bact_exopeptidase_dim_dom"/>
</dbReference>
<dbReference type="Pfam" id="PF07687">
    <property type="entry name" value="M20_dimer"/>
    <property type="match status" value="1"/>
</dbReference>
<evidence type="ECO:0000256" key="7">
    <source>
        <dbReference type="PIRSR" id="PIRSR001235-1"/>
    </source>
</evidence>
<dbReference type="EMBL" id="SMGD01000017">
    <property type="protein sequence ID" value="TCK46766.1"/>
    <property type="molecule type" value="Genomic_DNA"/>
</dbReference>
<comment type="caution">
    <text evidence="10">The sequence shown here is derived from an EMBL/GenBank/DDBJ whole genome shotgun (WGS) entry which is preliminary data.</text>
</comment>
<dbReference type="GO" id="GO:0046872">
    <property type="term" value="F:metal ion binding"/>
    <property type="evidence" value="ECO:0007669"/>
    <property type="project" value="UniProtKB-KW"/>
</dbReference>
<proteinExistence type="inferred from homology"/>
<comment type="subunit">
    <text evidence="3">Homodimer.</text>
</comment>
<dbReference type="AlphaFoldDB" id="A0A4R1J8B6"/>
<dbReference type="NCBIfam" id="NF006771">
    <property type="entry name" value="PRK09290.1-5"/>
    <property type="match status" value="1"/>
</dbReference>
<evidence type="ECO:0000256" key="1">
    <source>
        <dbReference type="ARBA" id="ARBA00001936"/>
    </source>
</evidence>
<feature type="binding site" evidence="7">
    <location>
        <position position="96"/>
    </location>
    <ligand>
        <name>Zn(2+)</name>
        <dbReference type="ChEBI" id="CHEBI:29105"/>
        <label>2</label>
    </ligand>
</feature>
<keyword evidence="6" id="KW-0464">Manganese</keyword>
<dbReference type="SUPFAM" id="SSF53187">
    <property type="entry name" value="Zn-dependent exopeptidases"/>
    <property type="match status" value="1"/>
</dbReference>
<organism evidence="10 11">
    <name type="scientific">Celerinatantimonas diazotrophica</name>
    <dbReference type="NCBI Taxonomy" id="412034"/>
    <lineage>
        <taxon>Bacteria</taxon>
        <taxon>Pseudomonadati</taxon>
        <taxon>Pseudomonadota</taxon>
        <taxon>Gammaproteobacteria</taxon>
        <taxon>Celerinatantimonadaceae</taxon>
        <taxon>Celerinatantimonas</taxon>
    </lineage>
</organism>
<keyword evidence="11" id="KW-1185">Reference proteome</keyword>
<dbReference type="InterPro" id="IPR011650">
    <property type="entry name" value="Peptidase_M20_dimer"/>
</dbReference>
<dbReference type="NCBIfam" id="TIGR01879">
    <property type="entry name" value="hydantase"/>
    <property type="match status" value="1"/>
</dbReference>
<feature type="binding site" evidence="7">
    <location>
        <position position="96"/>
    </location>
    <ligand>
        <name>Zn(2+)</name>
        <dbReference type="ChEBI" id="CHEBI:29105"/>
        <label>1</label>
    </ligand>
</feature>
<evidence type="ECO:0000256" key="2">
    <source>
        <dbReference type="ARBA" id="ARBA00006153"/>
    </source>
</evidence>
<dbReference type="Gene3D" id="3.30.70.360">
    <property type="match status" value="1"/>
</dbReference>
<evidence type="ECO:0000256" key="5">
    <source>
        <dbReference type="ARBA" id="ARBA00022801"/>
    </source>
</evidence>
<dbReference type="InterPro" id="IPR002933">
    <property type="entry name" value="Peptidase_M20"/>
</dbReference>
<dbReference type="PIRSF" id="PIRSF001235">
    <property type="entry name" value="Amidase_carbamoylase"/>
    <property type="match status" value="1"/>
</dbReference>
<evidence type="ECO:0000259" key="9">
    <source>
        <dbReference type="Pfam" id="PF07687"/>
    </source>
</evidence>
<dbReference type="SUPFAM" id="SSF55031">
    <property type="entry name" value="Bacterial exopeptidase dimerisation domain"/>
    <property type="match status" value="1"/>
</dbReference>
<dbReference type="Proteomes" id="UP000295565">
    <property type="component" value="Unassembled WGS sequence"/>
</dbReference>
<accession>A0A4R1J8B6</accession>
<feature type="domain" description="Peptidase M20 dimerisation" evidence="9">
    <location>
        <begin position="216"/>
        <end position="314"/>
    </location>
</feature>
<protein>
    <submittedName>
        <fullName evidence="10">Allantoate deiminase</fullName>
    </submittedName>
</protein>
<dbReference type="GO" id="GO:0016813">
    <property type="term" value="F:hydrolase activity, acting on carbon-nitrogen (but not peptide) bonds, in linear amidines"/>
    <property type="evidence" value="ECO:0007669"/>
    <property type="project" value="InterPro"/>
</dbReference>
<reference evidence="10 11" key="1">
    <citation type="submission" date="2019-03" db="EMBL/GenBank/DDBJ databases">
        <title>Genomic Encyclopedia of Type Strains, Phase IV (KMG-IV): sequencing the most valuable type-strain genomes for metagenomic binning, comparative biology and taxonomic classification.</title>
        <authorList>
            <person name="Goeker M."/>
        </authorList>
    </citation>
    <scope>NUCLEOTIDE SEQUENCE [LARGE SCALE GENOMIC DNA]</scope>
    <source>
        <strain evidence="10 11">DSM 18577</strain>
    </source>
</reference>
<dbReference type="Gene3D" id="3.40.630.10">
    <property type="entry name" value="Zn peptidases"/>
    <property type="match status" value="1"/>
</dbReference>
<evidence type="ECO:0000256" key="4">
    <source>
        <dbReference type="ARBA" id="ARBA00022723"/>
    </source>
</evidence>
<gene>
    <name evidence="10" type="ORF">EV690_3354</name>
</gene>
<feature type="binding site" evidence="7">
    <location>
        <position position="85"/>
    </location>
    <ligand>
        <name>Zn(2+)</name>
        <dbReference type="ChEBI" id="CHEBI:29105"/>
        <label>1</label>
    </ligand>
</feature>
<dbReference type="PANTHER" id="PTHR32494">
    <property type="entry name" value="ALLANTOATE DEIMINASE-RELATED"/>
    <property type="match status" value="1"/>
</dbReference>
<feature type="binding site" evidence="7">
    <location>
        <position position="195"/>
    </location>
    <ligand>
        <name>Zn(2+)</name>
        <dbReference type="ChEBI" id="CHEBI:29105"/>
        <label>1</label>
    </ligand>
</feature>
<dbReference type="Pfam" id="PF01546">
    <property type="entry name" value="Peptidase_M20"/>
    <property type="match status" value="1"/>
</dbReference>
<dbReference type="NCBIfam" id="NF006773">
    <property type="entry name" value="PRK09290.2-2"/>
    <property type="match status" value="1"/>
</dbReference>
<dbReference type="InterPro" id="IPR001261">
    <property type="entry name" value="ArgE/DapE_CS"/>
</dbReference>
<keyword evidence="5" id="KW-0378">Hydrolase</keyword>
<keyword evidence="4 7" id="KW-0479">Metal-binding</keyword>
<dbReference type="PANTHER" id="PTHR32494:SF19">
    <property type="entry name" value="ALLANTOATE DEIMINASE-RELATED"/>
    <property type="match status" value="1"/>
</dbReference>
<feature type="binding site" evidence="7">
    <location>
        <position position="385"/>
    </location>
    <ligand>
        <name>Zn(2+)</name>
        <dbReference type="ChEBI" id="CHEBI:29105"/>
        <label>2</label>
    </ligand>
</feature>
<dbReference type="NCBIfam" id="NF006775">
    <property type="entry name" value="PRK09290.2-5"/>
    <property type="match status" value="1"/>
</dbReference>
<evidence type="ECO:0000256" key="3">
    <source>
        <dbReference type="ARBA" id="ARBA00011738"/>
    </source>
</evidence>
<feature type="binding site" evidence="7">
    <location>
        <position position="131"/>
    </location>
    <ligand>
        <name>Zn(2+)</name>
        <dbReference type="ChEBI" id="CHEBI:29105"/>
        <label>2</label>
    </ligand>
</feature>
<dbReference type="RefSeq" id="WP_131914093.1">
    <property type="nucleotide sequence ID" value="NZ_OU594967.1"/>
</dbReference>
<sequence>MDNNWHTKEIGERIYARCQKLAKFSESSDKLTRVYLSKEHAQCNQQVARWMHEAGMSTWQDAVGNLCARYEGQTSGAPALLLGSHLDTVRNAGKYDGIAGVLTAIEVVGKLQQLDIRLPFAIEVVGFADEEGTRFGSTLLGSRGLTGQWQPQWLQLPDAEKITIAQALETFGLAPEKIAQATRSADDFIGYMEVHIEQGPQLECANLAAGVVSAINGAKRMQMSVTGQAGHAGTVPMNMRQDALVGASEIVLCIEQIAKEQQVVATVGQLQCLPDSVNVIPGQVQFSLDIRSSDDAHRDRVLAQIIERAREIAVHRSLEFSQHCFYQSDATECDSYLQKLLNDACEKIQGRSMTLSSGAGHDAMAIAKLCPVAMLFLRCAKGISHHPSEAVTANDLAIGWQVLYQSVQQFAADYSLHGASASY</sequence>
<name>A0A4R1J8B6_9GAMM</name>